<sequence length="346" mass="36480">MVERVVELDVLLRQRLAAPPAAHGAGRRGHLGGARRMVDGALARRRRIRDVRGGERLLADAADQALVVEDRPVGAAQAAVDRDPAGLADGKRQRPAEGRVDFAIGRVGRGGCGRRGAPGARVGPRGGLRDARGTGHAARVAVQVREPGVGGEGRMARHALEARRVVRLAERRDGFAENHGVADVAAGALVAVAVPDAWRGRRGRRRSRGRRARRRLLDVGPAHAEHRAMACGARAEREARRIAALAVGMAAVGVGRHEDLVRGAQRAVALDAGLIDRAGRPVAAEHAREARLDARPEAAAQTRERKQAARRDGGRGGDDRGGRGGDDRGGRDAADDGGQAPEGKSR</sequence>
<evidence type="ECO:0000313" key="3">
    <source>
        <dbReference type="Proteomes" id="UP000268535"/>
    </source>
</evidence>
<feature type="region of interest" description="Disordered" evidence="1">
    <location>
        <begin position="286"/>
        <end position="346"/>
    </location>
</feature>
<feature type="region of interest" description="Disordered" evidence="1">
    <location>
        <begin position="113"/>
        <end position="136"/>
    </location>
</feature>
<organism evidence="2 3">
    <name type="scientific">Caulochytrium protostelioides</name>
    <dbReference type="NCBI Taxonomy" id="1555241"/>
    <lineage>
        <taxon>Eukaryota</taxon>
        <taxon>Fungi</taxon>
        <taxon>Fungi incertae sedis</taxon>
        <taxon>Chytridiomycota</taxon>
        <taxon>Chytridiomycota incertae sedis</taxon>
        <taxon>Chytridiomycetes</taxon>
        <taxon>Caulochytriales</taxon>
        <taxon>Caulochytriaceae</taxon>
        <taxon>Caulochytrium</taxon>
    </lineage>
</organism>
<proteinExistence type="predicted"/>
<evidence type="ECO:0000313" key="2">
    <source>
        <dbReference type="EMBL" id="RKO97200.1"/>
    </source>
</evidence>
<dbReference type="Proteomes" id="UP000268535">
    <property type="component" value="Unassembled WGS sequence"/>
</dbReference>
<gene>
    <name evidence="2" type="ORF">CAUPRSCDRAFT_11119</name>
</gene>
<protein>
    <submittedName>
        <fullName evidence="2">Uncharacterized protein</fullName>
    </submittedName>
</protein>
<dbReference type="EMBL" id="ML009367">
    <property type="protein sequence ID" value="RKO97200.1"/>
    <property type="molecule type" value="Genomic_DNA"/>
</dbReference>
<feature type="compositionally biased region" description="Basic and acidic residues" evidence="1">
    <location>
        <begin position="286"/>
        <end position="334"/>
    </location>
</feature>
<accession>A0A4P9WZZ9</accession>
<reference evidence="3" key="1">
    <citation type="journal article" date="2018" name="Nat. Microbiol.">
        <title>Leveraging single-cell genomics to expand the fungal tree of life.</title>
        <authorList>
            <person name="Ahrendt S.R."/>
            <person name="Quandt C.A."/>
            <person name="Ciobanu D."/>
            <person name="Clum A."/>
            <person name="Salamov A."/>
            <person name="Andreopoulos B."/>
            <person name="Cheng J.F."/>
            <person name="Woyke T."/>
            <person name="Pelin A."/>
            <person name="Henrissat B."/>
            <person name="Reynolds N.K."/>
            <person name="Benny G.L."/>
            <person name="Smith M.E."/>
            <person name="James T.Y."/>
            <person name="Grigoriev I.V."/>
        </authorList>
    </citation>
    <scope>NUCLEOTIDE SEQUENCE [LARGE SCALE GENOMIC DNA]</scope>
    <source>
        <strain evidence="3">ATCC 52028</strain>
    </source>
</reference>
<dbReference type="AlphaFoldDB" id="A0A4P9WZZ9"/>
<evidence type="ECO:0000256" key="1">
    <source>
        <dbReference type="SAM" id="MobiDB-lite"/>
    </source>
</evidence>
<name>A0A4P9WZZ9_9FUNG</name>